<evidence type="ECO:0000256" key="1">
    <source>
        <dbReference type="ARBA" id="ARBA00004651"/>
    </source>
</evidence>
<accession>A0A381SE70</accession>
<evidence type="ECO:0000256" key="5">
    <source>
        <dbReference type="ARBA" id="ARBA00023136"/>
    </source>
</evidence>
<feature type="transmembrane region" description="Helical" evidence="6">
    <location>
        <begin position="98"/>
        <end position="118"/>
    </location>
</feature>
<dbReference type="InterPro" id="IPR003439">
    <property type="entry name" value="ABC_transporter-like_ATP-bd"/>
</dbReference>
<keyword evidence="4 6" id="KW-1133">Transmembrane helix</keyword>
<feature type="transmembrane region" description="Helical" evidence="6">
    <location>
        <begin position="266"/>
        <end position="288"/>
    </location>
</feature>
<dbReference type="PANTHER" id="PTHR30482">
    <property type="entry name" value="HIGH-AFFINITY BRANCHED-CHAIN AMINO ACID TRANSPORT SYSTEM PERMEASE"/>
    <property type="match status" value="1"/>
</dbReference>
<evidence type="ECO:0000256" key="6">
    <source>
        <dbReference type="SAM" id="Phobius"/>
    </source>
</evidence>
<dbReference type="InterPro" id="IPR001851">
    <property type="entry name" value="ABC_transp_permease"/>
</dbReference>
<feature type="transmembrane region" description="Helical" evidence="6">
    <location>
        <begin position="225"/>
        <end position="254"/>
    </location>
</feature>
<dbReference type="GO" id="GO:0015658">
    <property type="term" value="F:branched-chain amino acid transmembrane transporter activity"/>
    <property type="evidence" value="ECO:0007669"/>
    <property type="project" value="InterPro"/>
</dbReference>
<dbReference type="Gene3D" id="3.40.50.300">
    <property type="entry name" value="P-loop containing nucleotide triphosphate hydrolases"/>
    <property type="match status" value="1"/>
</dbReference>
<dbReference type="SUPFAM" id="SSF52540">
    <property type="entry name" value="P-loop containing nucleoside triphosphate hydrolases"/>
    <property type="match status" value="1"/>
</dbReference>
<feature type="domain" description="ABC transporter" evidence="7">
    <location>
        <begin position="362"/>
        <end position="497"/>
    </location>
</feature>
<evidence type="ECO:0000259" key="7">
    <source>
        <dbReference type="Pfam" id="PF00005"/>
    </source>
</evidence>
<keyword evidence="2" id="KW-1003">Cell membrane</keyword>
<proteinExistence type="predicted"/>
<dbReference type="GO" id="GO:0005886">
    <property type="term" value="C:plasma membrane"/>
    <property type="evidence" value="ECO:0007669"/>
    <property type="project" value="UniProtKB-SubCell"/>
</dbReference>
<evidence type="ECO:0000313" key="8">
    <source>
        <dbReference type="EMBL" id="SVA01794.1"/>
    </source>
</evidence>
<dbReference type="InterPro" id="IPR027417">
    <property type="entry name" value="P-loop_NTPase"/>
</dbReference>
<dbReference type="Pfam" id="PF00005">
    <property type="entry name" value="ABC_tran"/>
    <property type="match status" value="1"/>
</dbReference>
<evidence type="ECO:0000256" key="4">
    <source>
        <dbReference type="ARBA" id="ARBA00022989"/>
    </source>
</evidence>
<feature type="transmembrane region" description="Helical" evidence="6">
    <location>
        <begin position="138"/>
        <end position="159"/>
    </location>
</feature>
<evidence type="ECO:0000256" key="2">
    <source>
        <dbReference type="ARBA" id="ARBA00022475"/>
    </source>
</evidence>
<comment type="subcellular location">
    <subcellularLocation>
        <location evidence="1">Cell membrane</location>
        <topology evidence="1">Multi-pass membrane protein</topology>
    </subcellularLocation>
</comment>
<dbReference type="EMBL" id="UINC01002939">
    <property type="protein sequence ID" value="SVA01794.1"/>
    <property type="molecule type" value="Genomic_DNA"/>
</dbReference>
<sequence length="500" mass="54273">MLSAAVLLPYTVSDQFIIRLAIQSGIFILLASAHNILMKVGLLSLGPVAFYGLGAYVSAILTTRYDVPFPVAFFAAGLAATAAGWVIGRLTLRLRTAYFVLVTLGFAECFRLVALNWIDMTNGPMGITAVPPPARWFVGYIPYFYFILLLVVLTLFGLYRMEHSTIGRAMQAIRQNELLAGSIGISGFRYMLLAALLASFIMGLAGSFYAHFFQFLSPEILAFDLTIAIVVMVVAGGRATLMGPVLGAIVFTVLPEVLRVVQVWRMAIFGLLLMLMMLFMPDGIWPALQRLGQRCFERVTGRRTAAVVPSSFGSPSEGFAANGSPPPVPVRVEHEVTPTDRSQTLLTVERLCVHFGGVQAVHMVDFDVKAGEILSIIGPNGAGKTTILNAITRVGPITDGKISHQDALLNGLRSYEVARCGIGRTFQNTSLFPDVSTRQNLVLAHNGLEPESLLLNLLRSNASVQAAKDAEVAADRILERTRLVPYGASLARSLPYGHQR</sequence>
<dbReference type="Pfam" id="PF02653">
    <property type="entry name" value="BPD_transp_2"/>
    <property type="match status" value="1"/>
</dbReference>
<dbReference type="AlphaFoldDB" id="A0A381SE70"/>
<feature type="transmembrane region" description="Helical" evidence="6">
    <location>
        <begin position="16"/>
        <end position="33"/>
    </location>
</feature>
<dbReference type="GO" id="GO:0005524">
    <property type="term" value="F:ATP binding"/>
    <property type="evidence" value="ECO:0007669"/>
    <property type="project" value="InterPro"/>
</dbReference>
<feature type="transmembrane region" description="Helical" evidence="6">
    <location>
        <begin position="190"/>
        <end position="213"/>
    </location>
</feature>
<reference evidence="8" key="1">
    <citation type="submission" date="2018-05" db="EMBL/GenBank/DDBJ databases">
        <authorList>
            <person name="Lanie J.A."/>
            <person name="Ng W.-L."/>
            <person name="Kazmierczak K.M."/>
            <person name="Andrzejewski T.M."/>
            <person name="Davidsen T.M."/>
            <person name="Wayne K.J."/>
            <person name="Tettelin H."/>
            <person name="Glass J.I."/>
            <person name="Rusch D."/>
            <person name="Podicherti R."/>
            <person name="Tsui H.-C.T."/>
            <person name="Winkler M.E."/>
        </authorList>
    </citation>
    <scope>NUCLEOTIDE SEQUENCE</scope>
</reference>
<keyword evidence="5 6" id="KW-0472">Membrane</keyword>
<dbReference type="InterPro" id="IPR043428">
    <property type="entry name" value="LivM-like"/>
</dbReference>
<gene>
    <name evidence="8" type="ORF">METZ01_LOCUS54648</name>
</gene>
<protein>
    <recommendedName>
        <fullName evidence="7">ABC transporter domain-containing protein</fullName>
    </recommendedName>
</protein>
<feature type="transmembrane region" description="Helical" evidence="6">
    <location>
        <begin position="40"/>
        <end position="61"/>
    </location>
</feature>
<feature type="transmembrane region" description="Helical" evidence="6">
    <location>
        <begin position="67"/>
        <end position="86"/>
    </location>
</feature>
<keyword evidence="3 6" id="KW-0812">Transmembrane</keyword>
<organism evidence="8">
    <name type="scientific">marine metagenome</name>
    <dbReference type="NCBI Taxonomy" id="408172"/>
    <lineage>
        <taxon>unclassified sequences</taxon>
        <taxon>metagenomes</taxon>
        <taxon>ecological metagenomes</taxon>
    </lineage>
</organism>
<dbReference type="GO" id="GO:0016887">
    <property type="term" value="F:ATP hydrolysis activity"/>
    <property type="evidence" value="ECO:0007669"/>
    <property type="project" value="InterPro"/>
</dbReference>
<dbReference type="CDD" id="cd06581">
    <property type="entry name" value="TM_PBP1_LivM_like"/>
    <property type="match status" value="1"/>
</dbReference>
<evidence type="ECO:0000256" key="3">
    <source>
        <dbReference type="ARBA" id="ARBA00022692"/>
    </source>
</evidence>
<feature type="non-terminal residue" evidence="8">
    <location>
        <position position="500"/>
    </location>
</feature>
<name>A0A381SE70_9ZZZZ</name>
<dbReference type="PANTHER" id="PTHR30482:SF20">
    <property type="entry name" value="HIGH-AFFINITY BRANCHED-CHAIN AMINO ACID TRANSPORT SYSTEM PERMEASE PROTEIN LIVM"/>
    <property type="match status" value="1"/>
</dbReference>